<dbReference type="CDD" id="cd07185">
    <property type="entry name" value="OmpA_C-like"/>
    <property type="match status" value="1"/>
</dbReference>
<protein>
    <submittedName>
        <fullName evidence="7">OmpA family protein</fullName>
    </submittedName>
</protein>
<dbReference type="RefSeq" id="WP_289502825.1">
    <property type="nucleotide sequence ID" value="NZ_CP116805.1"/>
</dbReference>
<reference evidence="7" key="1">
    <citation type="submission" date="2023-01" db="EMBL/GenBank/DDBJ databases">
        <title>The genome sequence of Kordiimonadaceae bacterium 6D33.</title>
        <authorList>
            <person name="Liu Y."/>
        </authorList>
    </citation>
    <scope>NUCLEOTIDE SEQUENCE</scope>
    <source>
        <strain evidence="7">6D33</strain>
    </source>
</reference>
<feature type="chain" id="PRO_5042254595" evidence="5">
    <location>
        <begin position="21"/>
        <end position="308"/>
    </location>
</feature>
<dbReference type="Gene3D" id="3.30.1330.60">
    <property type="entry name" value="OmpA-like domain"/>
    <property type="match status" value="1"/>
</dbReference>
<dbReference type="InterPro" id="IPR006665">
    <property type="entry name" value="OmpA-like"/>
</dbReference>
<evidence type="ECO:0000313" key="7">
    <source>
        <dbReference type="EMBL" id="WCL53313.1"/>
    </source>
</evidence>
<keyword evidence="2 4" id="KW-0472">Membrane</keyword>
<dbReference type="PANTHER" id="PTHR30329:SF21">
    <property type="entry name" value="LIPOPROTEIN YIAD-RELATED"/>
    <property type="match status" value="1"/>
</dbReference>
<dbReference type="InterPro" id="IPR006664">
    <property type="entry name" value="OMP_bac"/>
</dbReference>
<evidence type="ECO:0000256" key="3">
    <source>
        <dbReference type="ARBA" id="ARBA00023237"/>
    </source>
</evidence>
<evidence type="ECO:0000256" key="2">
    <source>
        <dbReference type="ARBA" id="ARBA00023136"/>
    </source>
</evidence>
<keyword evidence="8" id="KW-1185">Reference proteome</keyword>
<feature type="domain" description="OmpA-like" evidence="6">
    <location>
        <begin position="185"/>
        <end position="302"/>
    </location>
</feature>
<dbReference type="PANTHER" id="PTHR30329">
    <property type="entry name" value="STATOR ELEMENT OF FLAGELLAR MOTOR COMPLEX"/>
    <property type="match status" value="1"/>
</dbReference>
<evidence type="ECO:0000256" key="4">
    <source>
        <dbReference type="PROSITE-ProRule" id="PRU00473"/>
    </source>
</evidence>
<keyword evidence="5" id="KW-0732">Signal</keyword>
<evidence type="ECO:0000313" key="8">
    <source>
        <dbReference type="Proteomes" id="UP001217500"/>
    </source>
</evidence>
<organism evidence="7 8">
    <name type="scientific">Gimibacter soli</name>
    <dbReference type="NCBI Taxonomy" id="3024400"/>
    <lineage>
        <taxon>Bacteria</taxon>
        <taxon>Pseudomonadati</taxon>
        <taxon>Pseudomonadota</taxon>
        <taxon>Alphaproteobacteria</taxon>
        <taxon>Kordiimonadales</taxon>
        <taxon>Temperatibacteraceae</taxon>
        <taxon>Gimibacter</taxon>
    </lineage>
</organism>
<dbReference type="SUPFAM" id="SSF49785">
    <property type="entry name" value="Galactose-binding domain-like"/>
    <property type="match status" value="1"/>
</dbReference>
<comment type="subcellular location">
    <subcellularLocation>
        <location evidence="1">Cell outer membrane</location>
    </subcellularLocation>
</comment>
<accession>A0AAE9XTW4</accession>
<sequence>MRRSAFAAALCLAFAGPVMAEERELLSEAAGASIHAFSSEFGSGWEAANLIRGQEEADGSTILSRIWSSASQAPFPHWITFAFPEEQSFETFVFDNYLPDEADHPGISAREIEIWVGADEASLAKTATFELERNKAGQSVRTAPLKGRFLKFVINSNWGHPWYTELGYTRVLPPAAVGKSLADRMKADGKADLYGLYFDFGSARLRPESELVLGEIIALHKADPDARFSVEGHTDAIGSDTANLTLSKARAEAVVSALVVRGAAADAFRPAGFGASQPVADNATDAGRARNRRVTLRLQSSQQNDDSK</sequence>
<evidence type="ECO:0000256" key="5">
    <source>
        <dbReference type="SAM" id="SignalP"/>
    </source>
</evidence>
<dbReference type="GO" id="GO:0009279">
    <property type="term" value="C:cell outer membrane"/>
    <property type="evidence" value="ECO:0007669"/>
    <property type="project" value="UniProtKB-SubCell"/>
</dbReference>
<evidence type="ECO:0000256" key="1">
    <source>
        <dbReference type="ARBA" id="ARBA00004442"/>
    </source>
</evidence>
<dbReference type="SUPFAM" id="SSF103088">
    <property type="entry name" value="OmpA-like"/>
    <property type="match status" value="1"/>
</dbReference>
<evidence type="ECO:0000259" key="6">
    <source>
        <dbReference type="PROSITE" id="PS51123"/>
    </source>
</evidence>
<dbReference type="InterPro" id="IPR008979">
    <property type="entry name" value="Galactose-bd-like_sf"/>
</dbReference>
<dbReference type="PRINTS" id="PR01021">
    <property type="entry name" value="OMPADOMAIN"/>
</dbReference>
<keyword evidence="3" id="KW-0998">Cell outer membrane</keyword>
<dbReference type="PROSITE" id="PS51123">
    <property type="entry name" value="OMPA_2"/>
    <property type="match status" value="1"/>
</dbReference>
<dbReference type="InterPro" id="IPR036737">
    <property type="entry name" value="OmpA-like_sf"/>
</dbReference>
<feature type="signal peptide" evidence="5">
    <location>
        <begin position="1"/>
        <end position="20"/>
    </location>
</feature>
<dbReference type="KEGG" id="gso:PH603_12275"/>
<dbReference type="Proteomes" id="UP001217500">
    <property type="component" value="Chromosome"/>
</dbReference>
<gene>
    <name evidence="7" type="ORF">PH603_12275</name>
</gene>
<dbReference type="EMBL" id="CP116805">
    <property type="protein sequence ID" value="WCL53313.1"/>
    <property type="molecule type" value="Genomic_DNA"/>
</dbReference>
<name>A0AAE9XTW4_9PROT</name>
<dbReference type="InterPro" id="IPR050330">
    <property type="entry name" value="Bact_OuterMem_StrucFunc"/>
</dbReference>
<dbReference type="Gene3D" id="2.60.120.260">
    <property type="entry name" value="Galactose-binding domain-like"/>
    <property type="match status" value="1"/>
</dbReference>
<proteinExistence type="predicted"/>
<dbReference type="Pfam" id="PF00691">
    <property type="entry name" value="OmpA"/>
    <property type="match status" value="1"/>
</dbReference>
<dbReference type="AlphaFoldDB" id="A0AAE9XTW4"/>